<evidence type="ECO:0000313" key="7">
    <source>
        <dbReference type="RefSeq" id="WP_051378448.1"/>
    </source>
</evidence>
<name>A0A8B6X9S1_9BURK</name>
<evidence type="ECO:0000259" key="5">
    <source>
        <dbReference type="Pfam" id="PF18741"/>
    </source>
</evidence>
<feature type="compositionally biased region" description="Low complexity" evidence="1">
    <location>
        <begin position="2155"/>
        <end position="2170"/>
    </location>
</feature>
<organism evidence="6 7">
    <name type="scientific">Derxia gummosa DSM 723</name>
    <dbReference type="NCBI Taxonomy" id="1121388"/>
    <lineage>
        <taxon>Bacteria</taxon>
        <taxon>Pseudomonadati</taxon>
        <taxon>Pseudomonadota</taxon>
        <taxon>Betaproteobacteria</taxon>
        <taxon>Burkholderiales</taxon>
        <taxon>Alcaligenaceae</taxon>
        <taxon>Derxia</taxon>
    </lineage>
</organism>
<feature type="domain" description="Restriction endonuclease type II-like" evidence="5">
    <location>
        <begin position="1979"/>
        <end position="2074"/>
    </location>
</feature>
<dbReference type="RefSeq" id="WP_051378448.1">
    <property type="nucleotide sequence ID" value="NZ_AXWS01000008.1"/>
</dbReference>
<dbReference type="Pfam" id="PF11784">
    <property type="entry name" value="DUF3320"/>
    <property type="match status" value="1"/>
</dbReference>
<sequence length="2395" mass="254539">MPIAPQADSPSSDVLTASFLPPPTLHPVLSRRLSLADFQNAVPLLRELVVRNPAAESLHALDLSIEAEPPFLRPRRWHIDAIAPEGEAHLGDLDLALDGALLARLIETEPATVRLRLRGKHGGTLASLDTTLDVLPRNHWGGLTQLPDLLAAFVQPNSSGIERLLRRAADLLRAQGRRDALDGYTDGPARAWELASALWSATAALGLGYALPPASFEHAGQKVRSPAQLLDGGLGTCLDLALMFAAAIEQMGLNPLVIVTRGHAFAGLWLRPHTFESVVTDDPSALRKRLHLGEIALFETTLVTHAPAPGFARACERGAHQLSEADDDGFELAIDIRRARQQRIRPLAEAVMGRPARPIGTGDAPDPAALSLPDGARAPGGAATVPGADAASDTAAPGGTAPAFDPAPDFPDLPPDSDAGALSPADRLARWQRKLLDLSLSNNLLNFRPGRRAVALHAPDAAALEDLLAAGTPLRLVARPALMAGVDPRSLELHEQRHAGRLHAELAREALARHELLVDDSPARLDASLVRLHRAARAAWQESGANTLFLALGFLNWMPARADGRPGSRCLRAPLVLLPVALERRNARSPFRLRMLDDEPRFNPTLVELLRQDFGLALPGLDGGELPRDHSGLDIAGIWRRVSRAVRDFAGWEVSEDVVLAGFSFAKHLMWKDLVEQTGRLRENRVVRHLIDSPRAPWPAGEPFPEPRRLDADFPPERVCCPLPADSTQLAAVLAAGCGKDFVLIGPPGTGKSQTIANLIAQCLADGKRVLFVAEKMAALDVVHRRLREVGLGEFCLELHSSKARVREVLARLRAAWDLADDGGGVGVGDATQAARRDLTGAASGDAGHGRPEATAAGQLATARDTEAARLGKLRAGLDALVERLHACHANGLSVRSAIGLVLDHATRAATPAGPTAPPGHTTTPPLAPAGSAGSAPPLPALAWPDRDPHDADAMLELRDAVDALAVTAGAVSPCGHPLAVIGARDWSPAWQQALLDASRALGEAAAGAGRALRRFCAITGLPRPAGRQGAVALALLARLLPRAAGHDWRFMLRADAEALARRLAEGHALLARHRAYGARLSEPWPDAVLQDAHRGLDLLRRERAARAALPEPLPASVAALLERGLEVLDEIATVKAGLAARYGADAARLDIARLNAQWAALPRMVWPLSALRRLRIARLLAAVAVEGRPDPAADLPRLAQLDELHARFATIDPGPHARDFWHGEGADPLRAMLCLDAALAAARAGEAWTDEGLDPVAVGTCGAAAQDQFARLLALREAQTGLAALAPLDAATGGLWQGHATDEARLDAALRFQLALRKLRAIGRGAPGDEHVAIARGDAGPAMAADLATLRKRAAVEARITALADLGRLSGGLWRGLDTSADELRAALGFHQMLAGILARLAPTPRDRAVWLKPLARLLIGDRARLAPDAEPMRVGESLALALQALPGAIAVHAEVAGLDPGRRAALDRADLDALARHAAGLLAAGPRLKAWCAWRRARDHAAALGLGPIVAALEAGTLAPTDARAVFEAAYARWWLDAVVEHEPLLRDFLGPVHEQRIADFRAADRRLADLTRDWLRARLRAGLPAPDSPALDADWTLLRRELAGRPNLTLRQLMARAPGALARLAPCMLMSPLSIAQFLPPEAPPFDLVVFDEASQIAVWDAIGAMARGRQVVMVGDPKQLPPTGFFGRAEADGGFDGGGPSGHGPVADGSDAAPPDADVFVADPDSILDECLGANLPARRLGWHYRSRSESLIAFANHRYYDGALVTLPAPVTDDRAVSFHAVADGCYERGGSRTNPAEARALVAELVARLRAPGFAQAGLSVGVVTFNAEQMALIEDLLDEARRADPALEAFFADGAREPVFVKNLESVQGDERDLMYFSITYGPDRDGRLSMNFGPMNRAGGERRLNVAITRARLELHVFSSLRASQMDPARLRAEGARDLRRFLDFAERGTVALELAGTPTTREPETDRLARAVARALAARGWVLDGPVGASAFRVELAVVDPDDPARYLAALECDGDTCRRAATARDRDLLREQLLRDLGWDVLRLWSVDWWSDADGACERLDARLRELLAATRDRRATAEAANVAAVAQTARAVLARAAGTADTAESVDAAEPDTMAETTGTPAPDDAVGPTAATQTADAQVLSRAPAMADTAPDAHADAAPAAEPPRLLADFAGADDDTLALLTETDPAPADLDARDEIPTLDTPIADDATAPLFAPYRVADPATVARPDAEAFHSPAYDHVLAGMVLHVVAVEAPVGAELLVERIARAHGFARSGRLIRERVLGFARRLCRVTVEGEADAPAEVFWRIDADPAVAPVFRTPVPEAPRGLADICDAELAALARAVLAAGAEGDAALGRMARQIGLRRLVSASRARLAAALDAARG</sequence>
<accession>A0A8B6X9S1</accession>
<dbReference type="InterPro" id="IPR047187">
    <property type="entry name" value="SF1_C_Upf1"/>
</dbReference>
<dbReference type="SUPFAM" id="SSF52980">
    <property type="entry name" value="Restriction endonuclease-like"/>
    <property type="match status" value="1"/>
</dbReference>
<keyword evidence="6" id="KW-1185">Reference proteome</keyword>
<dbReference type="FunFam" id="3.40.960.10:FF:000002">
    <property type="entry name" value="DNA helicase related protein"/>
    <property type="match status" value="1"/>
</dbReference>
<dbReference type="Proteomes" id="UP000675920">
    <property type="component" value="Unplaced"/>
</dbReference>
<protein>
    <submittedName>
        <fullName evidence="7">DUF3320 domain-containing protein</fullName>
    </submittedName>
</protein>
<dbReference type="Pfam" id="PF18741">
    <property type="entry name" value="MTES_1575"/>
    <property type="match status" value="1"/>
</dbReference>
<evidence type="ECO:0000256" key="1">
    <source>
        <dbReference type="SAM" id="MobiDB-lite"/>
    </source>
</evidence>
<feature type="domain" description="DNA2/NAM7 helicase helicase" evidence="3">
    <location>
        <begin position="1648"/>
        <end position="1687"/>
    </location>
</feature>
<dbReference type="InterPro" id="IPR049468">
    <property type="entry name" value="Restrct_endonuc-II-like_dom"/>
</dbReference>
<dbReference type="Gene3D" id="3.40.50.300">
    <property type="entry name" value="P-loop containing nucleotide triphosphate hydrolases"/>
    <property type="match status" value="3"/>
</dbReference>
<dbReference type="Pfam" id="PF13086">
    <property type="entry name" value="AAA_11"/>
    <property type="match status" value="2"/>
</dbReference>
<feature type="domain" description="DNA2/NAM7 helicase helicase" evidence="3">
    <location>
        <begin position="726"/>
        <end position="789"/>
    </location>
</feature>
<proteinExistence type="predicted"/>
<feature type="compositionally biased region" description="Low complexity" evidence="1">
    <location>
        <begin position="386"/>
        <end position="407"/>
    </location>
</feature>
<evidence type="ECO:0000259" key="4">
    <source>
        <dbReference type="Pfam" id="PF13087"/>
    </source>
</evidence>
<dbReference type="InterPro" id="IPR027417">
    <property type="entry name" value="P-loop_NTPase"/>
</dbReference>
<dbReference type="Pfam" id="PF13087">
    <property type="entry name" value="AAA_12"/>
    <property type="match status" value="1"/>
</dbReference>
<dbReference type="SUPFAM" id="SSF52540">
    <property type="entry name" value="P-loop containing nucleoside triphosphate hydrolases"/>
    <property type="match status" value="2"/>
</dbReference>
<reference evidence="7" key="1">
    <citation type="submission" date="2025-08" db="UniProtKB">
        <authorList>
            <consortium name="RefSeq"/>
        </authorList>
    </citation>
    <scope>IDENTIFICATION</scope>
</reference>
<dbReference type="FunFam" id="3.40.50.300:FF:002063">
    <property type="entry name" value="DNA helicase related protein"/>
    <property type="match status" value="1"/>
</dbReference>
<feature type="compositionally biased region" description="Low complexity" evidence="1">
    <location>
        <begin position="910"/>
        <end position="936"/>
    </location>
</feature>
<feature type="region of interest" description="Disordered" evidence="1">
    <location>
        <begin position="347"/>
        <end position="421"/>
    </location>
</feature>
<feature type="region of interest" description="Disordered" evidence="1">
    <location>
        <begin position="910"/>
        <end position="945"/>
    </location>
</feature>
<feature type="region of interest" description="Disordered" evidence="1">
    <location>
        <begin position="841"/>
        <end position="862"/>
    </location>
</feature>
<feature type="region of interest" description="Disordered" evidence="1">
    <location>
        <begin position="1687"/>
        <end position="1719"/>
    </location>
</feature>
<dbReference type="GO" id="GO:0004386">
    <property type="term" value="F:helicase activity"/>
    <property type="evidence" value="ECO:0007669"/>
    <property type="project" value="InterPro"/>
</dbReference>
<feature type="domain" description="DNA2/NAM7 helicase-like C-terminal" evidence="4">
    <location>
        <begin position="1742"/>
        <end position="1927"/>
    </location>
</feature>
<evidence type="ECO:0000313" key="6">
    <source>
        <dbReference type="Proteomes" id="UP000675920"/>
    </source>
</evidence>
<dbReference type="InterPro" id="IPR025103">
    <property type="entry name" value="DUF4011"/>
</dbReference>
<dbReference type="PANTHER" id="PTHR10887:SF495">
    <property type="entry name" value="HELICASE SENATAXIN ISOFORM X1-RELATED"/>
    <property type="match status" value="1"/>
</dbReference>
<evidence type="ECO:0000259" key="3">
    <source>
        <dbReference type="Pfam" id="PF13086"/>
    </source>
</evidence>
<dbReference type="PANTHER" id="PTHR10887">
    <property type="entry name" value="DNA2/NAM7 HELICASE FAMILY"/>
    <property type="match status" value="1"/>
</dbReference>
<evidence type="ECO:0000259" key="2">
    <source>
        <dbReference type="Pfam" id="PF11784"/>
    </source>
</evidence>
<dbReference type="InterPro" id="IPR041679">
    <property type="entry name" value="DNA2/NAM7-like_C"/>
</dbReference>
<dbReference type="InterPro" id="IPR011335">
    <property type="entry name" value="Restrct_endonuc-II-like"/>
</dbReference>
<dbReference type="OrthoDB" id="9757917at2"/>
<feature type="domain" description="DUF3320" evidence="2">
    <location>
        <begin position="2243"/>
        <end position="2291"/>
    </location>
</feature>
<dbReference type="InterPro" id="IPR021754">
    <property type="entry name" value="DUF3320"/>
</dbReference>
<feature type="region of interest" description="Disordered" evidence="1">
    <location>
        <begin position="2111"/>
        <end position="2170"/>
    </location>
</feature>
<dbReference type="CDD" id="cd18808">
    <property type="entry name" value="SF1_C_Upf1"/>
    <property type="match status" value="1"/>
</dbReference>
<dbReference type="Pfam" id="PF13195">
    <property type="entry name" value="DUF4011"/>
    <property type="match status" value="1"/>
</dbReference>
<dbReference type="InterPro" id="IPR045055">
    <property type="entry name" value="DNA2/NAM7-like"/>
</dbReference>
<feature type="compositionally biased region" description="Low complexity" evidence="1">
    <location>
        <begin position="1707"/>
        <end position="1719"/>
    </location>
</feature>
<dbReference type="InterPro" id="IPR041677">
    <property type="entry name" value="DNA2/NAM7_AAA_11"/>
</dbReference>